<keyword evidence="7" id="KW-0862">Zinc</keyword>
<comment type="similarity">
    <text evidence="1 7">Belongs to the class-I aminoacyl-tRNA synthetase family. Glutamate--tRNA ligase type 1 subfamily.</text>
</comment>
<dbReference type="InterPro" id="IPR020058">
    <property type="entry name" value="Glu/Gln-tRNA-synth_Ib_cat-dom"/>
</dbReference>
<evidence type="ECO:0000256" key="4">
    <source>
        <dbReference type="ARBA" id="ARBA00022840"/>
    </source>
</evidence>
<dbReference type="PRINTS" id="PR00987">
    <property type="entry name" value="TRNASYNTHGLU"/>
</dbReference>
<feature type="binding site" evidence="7">
    <location>
        <position position="144"/>
    </location>
    <ligand>
        <name>Zn(2+)</name>
        <dbReference type="ChEBI" id="CHEBI:29105"/>
    </ligand>
</feature>
<dbReference type="Gene3D" id="1.10.10.350">
    <property type="match status" value="1"/>
</dbReference>
<dbReference type="InterPro" id="IPR049940">
    <property type="entry name" value="GluQ/Sye"/>
</dbReference>
<evidence type="ECO:0000256" key="7">
    <source>
        <dbReference type="HAMAP-Rule" id="MF_00022"/>
    </source>
</evidence>
<keyword evidence="2 7" id="KW-0436">Ligase</keyword>
<dbReference type="GO" id="GO:0008270">
    <property type="term" value="F:zinc ion binding"/>
    <property type="evidence" value="ECO:0007669"/>
    <property type="project" value="UniProtKB-UniRule"/>
</dbReference>
<gene>
    <name evidence="7" type="primary">gltX</name>
    <name evidence="10" type="ORF">H8709_09530</name>
</gene>
<feature type="short sequence motif" description="'KMSKS' region" evidence="7">
    <location>
        <begin position="295"/>
        <end position="299"/>
    </location>
</feature>
<comment type="caution">
    <text evidence="10">The sequence shown here is derived from an EMBL/GenBank/DDBJ whole genome shotgun (WGS) entry which is preliminary data.</text>
</comment>
<dbReference type="InterPro" id="IPR020751">
    <property type="entry name" value="aa-tRNA-synth_I_codon-bd_sub2"/>
</dbReference>
<dbReference type="GO" id="GO:0005829">
    <property type="term" value="C:cytosol"/>
    <property type="evidence" value="ECO:0007669"/>
    <property type="project" value="TreeGrafter"/>
</dbReference>
<sequence length="554" mass="62849">MSEKDNLALAELLFPDVTATPEEMEALYPPRDLPEGAKVTRMAPSPTGFMHLGNLFGAITDERLAHQSGGVFYLRIEDTDQKRAVEGGVETIIRVFDEFGLPFDEGATIEGDNGAYGPYRQRQRAHIYHTYAKDLVRRGLAYPCFCTEEELADMRQKQEAEKANFGYYGKWAVHRDTTLDEIKKNLADGKEYVLRFRASGDGIQRFKLKDLVKGELEMPVNDQDVVLLKSDGIPTYHFAHVIDDHLMHTTHVVRGEEWLATLPIHVDLFRALGFKMPKYVHTAQLMKMDGASKRKLSKRKDPELALDFYRAQGYPVISVKEYLMTLLNSNFEEWRLANPTAKLEDFKFTTNKMSTSGALFDMDKLGDVSKNTIALLPAGEVYEQVAQWSKEFDPELHALLTRDPAYATAIFQIGRGGKKPRKDIAVWSEVKAYLDFFFDELYTPGSAYPSQLSEADILSILEQYPALYDESDDQNAWFEKITNLGVSLGFAAKTKEYKQNPDAFKGHVGDVSMVLRVAVTGRTNSPDMYDVMRILGKERVTQRLQDAISRIKQK</sequence>
<dbReference type="EMBL" id="JACRTC010000006">
    <property type="protein sequence ID" value="MBC8571066.1"/>
    <property type="molecule type" value="Genomic_DNA"/>
</dbReference>
<keyword evidence="7" id="KW-0479">Metal-binding</keyword>
<dbReference type="Pfam" id="PF00749">
    <property type="entry name" value="tRNA-synt_1c"/>
    <property type="match status" value="1"/>
</dbReference>
<evidence type="ECO:0000256" key="1">
    <source>
        <dbReference type="ARBA" id="ARBA00007894"/>
    </source>
</evidence>
<evidence type="ECO:0000256" key="2">
    <source>
        <dbReference type="ARBA" id="ARBA00022598"/>
    </source>
</evidence>
<keyword evidence="5 7" id="KW-0648">Protein biosynthesis</keyword>
<accession>A0A926IBB3</accession>
<dbReference type="Pfam" id="PF19269">
    <property type="entry name" value="Anticodon_2"/>
    <property type="match status" value="1"/>
</dbReference>
<dbReference type="GO" id="GO:0006424">
    <property type="term" value="P:glutamyl-tRNA aminoacylation"/>
    <property type="evidence" value="ECO:0007669"/>
    <property type="project" value="UniProtKB-UniRule"/>
</dbReference>
<feature type="binding site" evidence="7">
    <location>
        <position position="298"/>
    </location>
    <ligand>
        <name>ATP</name>
        <dbReference type="ChEBI" id="CHEBI:30616"/>
    </ligand>
</feature>
<evidence type="ECO:0000256" key="5">
    <source>
        <dbReference type="ARBA" id="ARBA00022917"/>
    </source>
</evidence>
<organism evidence="10 11">
    <name type="scientific">Zongyangia hominis</name>
    <dbReference type="NCBI Taxonomy" id="2763677"/>
    <lineage>
        <taxon>Bacteria</taxon>
        <taxon>Bacillati</taxon>
        <taxon>Bacillota</taxon>
        <taxon>Clostridia</taxon>
        <taxon>Eubacteriales</taxon>
        <taxon>Oscillospiraceae</taxon>
        <taxon>Zongyangia</taxon>
    </lineage>
</organism>
<feature type="short sequence motif" description="'HIGH' region" evidence="7">
    <location>
        <begin position="44"/>
        <end position="54"/>
    </location>
</feature>
<dbReference type="PANTHER" id="PTHR43311:SF2">
    <property type="entry name" value="GLUTAMATE--TRNA LIGASE, MITOCHONDRIAL-RELATED"/>
    <property type="match status" value="1"/>
</dbReference>
<feature type="binding site" evidence="7">
    <location>
        <position position="146"/>
    </location>
    <ligand>
        <name>Zn(2+)</name>
        <dbReference type="ChEBI" id="CHEBI:29105"/>
    </ligand>
</feature>
<comment type="subunit">
    <text evidence="7">Monomer.</text>
</comment>
<dbReference type="AlphaFoldDB" id="A0A926IBB3"/>
<dbReference type="GO" id="GO:0005524">
    <property type="term" value="F:ATP binding"/>
    <property type="evidence" value="ECO:0007669"/>
    <property type="project" value="UniProtKB-UniRule"/>
</dbReference>
<keyword evidence="3 7" id="KW-0547">Nucleotide-binding</keyword>
<dbReference type="InterPro" id="IPR045462">
    <property type="entry name" value="aa-tRNA-synth_I_cd-bd"/>
</dbReference>
<dbReference type="InterPro" id="IPR004527">
    <property type="entry name" value="Glu-tRNA-ligase_bac/mito"/>
</dbReference>
<dbReference type="Gene3D" id="3.40.50.620">
    <property type="entry name" value="HUPs"/>
    <property type="match status" value="1"/>
</dbReference>
<dbReference type="GO" id="GO:0004818">
    <property type="term" value="F:glutamate-tRNA ligase activity"/>
    <property type="evidence" value="ECO:0007669"/>
    <property type="project" value="UniProtKB-UniRule"/>
</dbReference>
<name>A0A926IBB3_9FIRM</name>
<evidence type="ECO:0000313" key="10">
    <source>
        <dbReference type="EMBL" id="MBC8571066.1"/>
    </source>
</evidence>
<dbReference type="GO" id="GO:0000049">
    <property type="term" value="F:tRNA binding"/>
    <property type="evidence" value="ECO:0007669"/>
    <property type="project" value="InterPro"/>
</dbReference>
<feature type="binding site" evidence="7">
    <location>
        <position position="176"/>
    </location>
    <ligand>
        <name>Zn(2+)</name>
        <dbReference type="ChEBI" id="CHEBI:29105"/>
    </ligand>
</feature>
<dbReference type="RefSeq" id="WP_262398156.1">
    <property type="nucleotide sequence ID" value="NZ_JACRTC010000006.1"/>
</dbReference>
<dbReference type="Proteomes" id="UP000660861">
    <property type="component" value="Unassembled WGS sequence"/>
</dbReference>
<feature type="domain" description="Glutamyl/glutaminyl-tRNA synthetase class Ib catalytic" evidence="8">
    <location>
        <begin position="39"/>
        <end position="365"/>
    </location>
</feature>
<dbReference type="SUPFAM" id="SSF52374">
    <property type="entry name" value="Nucleotidylyl transferase"/>
    <property type="match status" value="1"/>
</dbReference>
<evidence type="ECO:0000259" key="8">
    <source>
        <dbReference type="Pfam" id="PF00749"/>
    </source>
</evidence>
<dbReference type="InterPro" id="IPR014729">
    <property type="entry name" value="Rossmann-like_a/b/a_fold"/>
</dbReference>
<evidence type="ECO:0000256" key="3">
    <source>
        <dbReference type="ARBA" id="ARBA00022741"/>
    </source>
</evidence>
<keyword evidence="4 7" id="KW-0067">ATP-binding</keyword>
<comment type="catalytic activity">
    <reaction evidence="7">
        <text>tRNA(Glu) + L-glutamate + ATP = L-glutamyl-tRNA(Glu) + AMP + diphosphate</text>
        <dbReference type="Rhea" id="RHEA:23540"/>
        <dbReference type="Rhea" id="RHEA-COMP:9663"/>
        <dbReference type="Rhea" id="RHEA-COMP:9680"/>
        <dbReference type="ChEBI" id="CHEBI:29985"/>
        <dbReference type="ChEBI" id="CHEBI:30616"/>
        <dbReference type="ChEBI" id="CHEBI:33019"/>
        <dbReference type="ChEBI" id="CHEBI:78442"/>
        <dbReference type="ChEBI" id="CHEBI:78520"/>
        <dbReference type="ChEBI" id="CHEBI:456215"/>
        <dbReference type="EC" id="6.1.1.17"/>
    </reaction>
</comment>
<dbReference type="SUPFAM" id="SSF48163">
    <property type="entry name" value="An anticodon-binding domain of class I aminoacyl-tRNA synthetases"/>
    <property type="match status" value="1"/>
</dbReference>
<dbReference type="InterPro" id="IPR000924">
    <property type="entry name" value="Glu/Gln-tRNA-synth"/>
</dbReference>
<keyword evidence="7" id="KW-0963">Cytoplasm</keyword>
<keyword evidence="6 7" id="KW-0030">Aminoacyl-tRNA synthetase</keyword>
<dbReference type="InterPro" id="IPR001412">
    <property type="entry name" value="aa-tRNA-synth_I_CS"/>
</dbReference>
<comment type="cofactor">
    <cofactor evidence="7">
        <name>Zn(2+)</name>
        <dbReference type="ChEBI" id="CHEBI:29105"/>
    </cofactor>
    <text evidence="7">Binds 1 zinc ion per subunit.</text>
</comment>
<proteinExistence type="inferred from homology"/>
<dbReference type="PANTHER" id="PTHR43311">
    <property type="entry name" value="GLUTAMATE--TRNA LIGASE"/>
    <property type="match status" value="1"/>
</dbReference>
<reference evidence="10" key="1">
    <citation type="submission" date="2020-08" db="EMBL/GenBank/DDBJ databases">
        <title>Genome public.</title>
        <authorList>
            <person name="Liu C."/>
            <person name="Sun Q."/>
        </authorList>
    </citation>
    <scope>NUCLEOTIDE SEQUENCE</scope>
    <source>
        <strain evidence="10">NSJ-54</strain>
    </source>
</reference>
<evidence type="ECO:0000256" key="6">
    <source>
        <dbReference type="ARBA" id="ARBA00023146"/>
    </source>
</evidence>
<dbReference type="EC" id="6.1.1.17" evidence="7"/>
<feature type="domain" description="Aminoacyl-tRNA synthetase class I anticodon-binding" evidence="9">
    <location>
        <begin position="507"/>
        <end position="548"/>
    </location>
</feature>
<evidence type="ECO:0000313" key="11">
    <source>
        <dbReference type="Proteomes" id="UP000660861"/>
    </source>
</evidence>
<comment type="function">
    <text evidence="7">Catalyzes the attachment of glutamate to tRNA(Glu) in a two-step reaction: glutamate is first activated by ATP to form Glu-AMP and then transferred to the acceptor end of tRNA(Glu).</text>
</comment>
<dbReference type="NCBIfam" id="TIGR00464">
    <property type="entry name" value="gltX_bact"/>
    <property type="match status" value="1"/>
</dbReference>
<dbReference type="HAMAP" id="MF_00022">
    <property type="entry name" value="Glu_tRNA_synth_type1"/>
    <property type="match status" value="1"/>
</dbReference>
<dbReference type="PROSITE" id="PS00178">
    <property type="entry name" value="AA_TRNA_LIGASE_I"/>
    <property type="match status" value="1"/>
</dbReference>
<feature type="binding site" evidence="7">
    <location>
        <position position="174"/>
    </location>
    <ligand>
        <name>Zn(2+)</name>
        <dbReference type="ChEBI" id="CHEBI:29105"/>
    </ligand>
</feature>
<evidence type="ECO:0000259" key="9">
    <source>
        <dbReference type="Pfam" id="PF19269"/>
    </source>
</evidence>
<protein>
    <recommendedName>
        <fullName evidence="7">Glutamate--tRNA ligase</fullName>
        <ecNumber evidence="7">6.1.1.17</ecNumber>
    </recommendedName>
    <alternativeName>
        <fullName evidence="7">Glutamyl-tRNA synthetase</fullName>
        <shortName evidence="7">GluRS</shortName>
    </alternativeName>
</protein>
<dbReference type="InterPro" id="IPR008925">
    <property type="entry name" value="aa_tRNA-synth_I_cd-bd_sf"/>
</dbReference>
<comment type="subcellular location">
    <subcellularLocation>
        <location evidence="7">Cytoplasm</location>
    </subcellularLocation>
</comment>
<keyword evidence="11" id="KW-1185">Reference proteome</keyword>